<dbReference type="InterPro" id="IPR013103">
    <property type="entry name" value="RVT_2"/>
</dbReference>
<dbReference type="PANTHER" id="PTHR11439">
    <property type="entry name" value="GAG-POL-RELATED RETROTRANSPOSON"/>
    <property type="match status" value="1"/>
</dbReference>
<sequence length="198" mass="22487">MDVIIVGVYVDDLFLTGSNPGHIQNFKTEMMNIFYMSDLGILSYYLGLEVKQEEGVISLNQSSYAKRILEQMGMGECNPCSIPMEPRSKLSKFDEGIPVDSTLYRSVVGSLRYLVNTRPDIAYSVGIVSRYMEAPTQTHMNAIKHVLRYVKGTCNMGCVFKHGDKISRLTGFVIVILQEMWMIERVQQESYIFLGKTQ</sequence>
<organism evidence="2 3">
    <name type="scientific">Cuscuta epithymum</name>
    <dbReference type="NCBI Taxonomy" id="186058"/>
    <lineage>
        <taxon>Eukaryota</taxon>
        <taxon>Viridiplantae</taxon>
        <taxon>Streptophyta</taxon>
        <taxon>Embryophyta</taxon>
        <taxon>Tracheophyta</taxon>
        <taxon>Spermatophyta</taxon>
        <taxon>Magnoliopsida</taxon>
        <taxon>eudicotyledons</taxon>
        <taxon>Gunneridae</taxon>
        <taxon>Pentapetalae</taxon>
        <taxon>asterids</taxon>
        <taxon>lamiids</taxon>
        <taxon>Solanales</taxon>
        <taxon>Convolvulaceae</taxon>
        <taxon>Cuscuteae</taxon>
        <taxon>Cuscuta</taxon>
        <taxon>Cuscuta subgen. Cuscuta</taxon>
    </lineage>
</organism>
<dbReference type="SUPFAM" id="SSF56672">
    <property type="entry name" value="DNA/RNA polymerases"/>
    <property type="match status" value="1"/>
</dbReference>
<name>A0AAV0G5M4_9ASTE</name>
<dbReference type="EMBL" id="CAMAPF010001048">
    <property type="protein sequence ID" value="CAH9143140.1"/>
    <property type="molecule type" value="Genomic_DNA"/>
</dbReference>
<protein>
    <recommendedName>
        <fullName evidence="1">Reverse transcriptase Ty1/copia-type domain-containing protein</fullName>
    </recommendedName>
</protein>
<keyword evidence="3" id="KW-1185">Reference proteome</keyword>
<dbReference type="AlphaFoldDB" id="A0AAV0G5M4"/>
<accession>A0AAV0G5M4</accession>
<evidence type="ECO:0000313" key="2">
    <source>
        <dbReference type="EMBL" id="CAH9143140.1"/>
    </source>
</evidence>
<dbReference type="Proteomes" id="UP001152523">
    <property type="component" value="Unassembled WGS sequence"/>
</dbReference>
<gene>
    <name evidence="2" type="ORF">CEPIT_LOCUS40439</name>
</gene>
<evidence type="ECO:0000313" key="3">
    <source>
        <dbReference type="Proteomes" id="UP001152523"/>
    </source>
</evidence>
<reference evidence="2" key="1">
    <citation type="submission" date="2022-07" db="EMBL/GenBank/DDBJ databases">
        <authorList>
            <person name="Macas J."/>
            <person name="Novak P."/>
            <person name="Neumann P."/>
        </authorList>
    </citation>
    <scope>NUCLEOTIDE SEQUENCE</scope>
</reference>
<dbReference type="Pfam" id="PF07727">
    <property type="entry name" value="RVT_2"/>
    <property type="match status" value="1"/>
</dbReference>
<evidence type="ECO:0000259" key="1">
    <source>
        <dbReference type="Pfam" id="PF07727"/>
    </source>
</evidence>
<dbReference type="InterPro" id="IPR043502">
    <property type="entry name" value="DNA/RNA_pol_sf"/>
</dbReference>
<comment type="caution">
    <text evidence="2">The sequence shown here is derived from an EMBL/GenBank/DDBJ whole genome shotgun (WGS) entry which is preliminary data.</text>
</comment>
<feature type="domain" description="Reverse transcriptase Ty1/copia-type" evidence="1">
    <location>
        <begin position="4"/>
        <end position="85"/>
    </location>
</feature>
<proteinExistence type="predicted"/>
<dbReference type="PANTHER" id="PTHR11439:SF515">
    <property type="entry name" value="GAG-POL POLYPROTEIN"/>
    <property type="match status" value="1"/>
</dbReference>